<dbReference type="EMBL" id="CP011971">
    <property type="protein sequence ID" value="AMN45869.1"/>
    <property type="molecule type" value="Genomic_DNA"/>
</dbReference>
<dbReference type="RefSeq" id="WP_066918223.1">
    <property type="nucleotide sequence ID" value="NZ_CP011971.1"/>
</dbReference>
<evidence type="ECO:0000313" key="1">
    <source>
        <dbReference type="EMBL" id="AMN45869.1"/>
    </source>
</evidence>
<dbReference type="KEGG" id="sdf:ACG33_01840"/>
<dbReference type="OrthoDB" id="5785125at2"/>
<evidence type="ECO:0000313" key="2">
    <source>
        <dbReference type="Proteomes" id="UP000070250"/>
    </source>
</evidence>
<gene>
    <name evidence="1" type="ORF">ACG33_01840</name>
</gene>
<protein>
    <submittedName>
        <fullName evidence="1">Uncharacterized protein</fullName>
    </submittedName>
</protein>
<accession>A0A127F8K3</accession>
<dbReference type="Proteomes" id="UP000070250">
    <property type="component" value="Chromosome"/>
</dbReference>
<keyword evidence="2" id="KW-1185">Reference proteome</keyword>
<reference evidence="1 2" key="1">
    <citation type="submission" date="2015-06" db="EMBL/GenBank/DDBJ databases">
        <title>A Comprehensive Approach to Explore the Metabolic and Phylogenetic Diversity of Bacterial Steroid Degradation in the Environment: Testosterone as an Example.</title>
        <authorList>
            <person name="Yang F.-C."/>
            <person name="Chen Y.-L."/>
            <person name="Yu C.-P."/>
            <person name="Tang S.-L."/>
            <person name="Wang P.-H."/>
            <person name="Ismail W."/>
            <person name="Wang C.-H."/>
            <person name="Yang C.-Y."/>
            <person name="Chiang Y.-R."/>
        </authorList>
    </citation>
    <scope>NUCLEOTIDE SEQUENCE [LARGE SCALE GENOMIC DNA]</scope>
    <source>
        <strain evidence="1 2">DSM 18526</strain>
    </source>
</reference>
<sequence>MAIFHEHNLARPLPAQCRFGIRVKLRSTDPFKNLVGSDWHKEHWFATREERDRALKEMSGRYLYFRPGDQPSLQFEKMEK</sequence>
<organism evidence="1 2">
    <name type="scientific">Steroidobacter denitrificans</name>
    <dbReference type="NCBI Taxonomy" id="465721"/>
    <lineage>
        <taxon>Bacteria</taxon>
        <taxon>Pseudomonadati</taxon>
        <taxon>Pseudomonadota</taxon>
        <taxon>Gammaproteobacteria</taxon>
        <taxon>Steroidobacterales</taxon>
        <taxon>Steroidobacteraceae</taxon>
        <taxon>Steroidobacter</taxon>
    </lineage>
</organism>
<name>A0A127F8K3_STEDE</name>
<proteinExistence type="predicted"/>
<dbReference type="AlphaFoldDB" id="A0A127F8K3"/>